<accession>A0ABV7D8G0</accession>
<keyword evidence="2" id="KW-1185">Reference proteome</keyword>
<feature type="non-terminal residue" evidence="1">
    <location>
        <position position="1"/>
    </location>
</feature>
<name>A0ABV7D8G0_9PROT</name>
<organism evidence="1 2">
    <name type="scientific">Kordiimonas pumila</name>
    <dbReference type="NCBI Taxonomy" id="2161677"/>
    <lineage>
        <taxon>Bacteria</taxon>
        <taxon>Pseudomonadati</taxon>
        <taxon>Pseudomonadota</taxon>
        <taxon>Alphaproteobacteria</taxon>
        <taxon>Kordiimonadales</taxon>
        <taxon>Kordiimonadaceae</taxon>
        <taxon>Kordiimonas</taxon>
    </lineage>
</organism>
<dbReference type="EMBL" id="JBHRSL010000019">
    <property type="protein sequence ID" value="MFC3053287.1"/>
    <property type="molecule type" value="Genomic_DNA"/>
</dbReference>
<proteinExistence type="predicted"/>
<evidence type="ECO:0000313" key="1">
    <source>
        <dbReference type="EMBL" id="MFC3053287.1"/>
    </source>
</evidence>
<dbReference type="RefSeq" id="WP_380083354.1">
    <property type="nucleotide sequence ID" value="NZ_JBHRSL010000019.1"/>
</dbReference>
<sequence length="312" mass="35005">QTPSFDIGILKPHSVRKKGRLKLKMLSTKPKQVQLGFDAKEIPATSSVIVGSALTVNERSLSKIYSDLVKPLQSVLGKPVDNYISVHNEIAYMVWIYIQLSTAHRHNVTALKTVLHFDLKGGVLFVEDKTSRPLVLSTSTSDQLEFYLNYLQNFLLAAEVPYPGLASMLKESLVGTAPLFFLISKDGKREPLSTRNLKKLTSSFWTIPANWARHFTLTKLACLLPADQFPGFAGHLEGEKEVDDRFSCLSPILQKKASEVMEKVLEELSIKPINPCLDKQPPLSDMPLKIALSKVARWKVDLLRFSGEHFQF</sequence>
<gene>
    <name evidence="1" type="ORF">ACFOKA_15390</name>
</gene>
<comment type="caution">
    <text evidence="1">The sequence shown here is derived from an EMBL/GenBank/DDBJ whole genome shotgun (WGS) entry which is preliminary data.</text>
</comment>
<protein>
    <submittedName>
        <fullName evidence="1">Uncharacterized protein</fullName>
    </submittedName>
</protein>
<evidence type="ECO:0000313" key="2">
    <source>
        <dbReference type="Proteomes" id="UP001595444"/>
    </source>
</evidence>
<dbReference type="Proteomes" id="UP001595444">
    <property type="component" value="Unassembled WGS sequence"/>
</dbReference>
<reference evidence="2" key="1">
    <citation type="journal article" date="2019" name="Int. J. Syst. Evol. Microbiol.">
        <title>The Global Catalogue of Microorganisms (GCM) 10K type strain sequencing project: providing services to taxonomists for standard genome sequencing and annotation.</title>
        <authorList>
            <consortium name="The Broad Institute Genomics Platform"/>
            <consortium name="The Broad Institute Genome Sequencing Center for Infectious Disease"/>
            <person name="Wu L."/>
            <person name="Ma J."/>
        </authorList>
    </citation>
    <scope>NUCLEOTIDE SEQUENCE [LARGE SCALE GENOMIC DNA]</scope>
    <source>
        <strain evidence="2">KCTC 62164</strain>
    </source>
</reference>